<dbReference type="EMBL" id="WDZO01000020">
    <property type="protein sequence ID" value="KAB6911817.1"/>
    <property type="molecule type" value="Genomic_DNA"/>
</dbReference>
<dbReference type="Proteomes" id="UP000261186">
    <property type="component" value="Unassembled WGS sequence"/>
</dbReference>
<evidence type="ECO:0000313" key="8">
    <source>
        <dbReference type="EMBL" id="RGW63324.1"/>
    </source>
</evidence>
<reference evidence="10 11" key="2">
    <citation type="submission" date="2018-08" db="EMBL/GenBank/DDBJ databases">
        <title>A genome reference for cultivated species of the human gut microbiota.</title>
        <authorList>
            <person name="Zou Y."/>
            <person name="Xue W."/>
            <person name="Luo G."/>
        </authorList>
    </citation>
    <scope>NUCLEOTIDE SEQUENCE [LARGE SCALE GENOMIC DNA]</scope>
    <source>
        <strain evidence="8 11">AF11-12</strain>
        <strain evidence="7 10">TF08-4AC</strain>
    </source>
</reference>
<evidence type="ECO:0000313" key="11">
    <source>
        <dbReference type="Proteomes" id="UP000265775"/>
    </source>
</evidence>
<evidence type="ECO:0000313" key="3">
    <source>
        <dbReference type="EMBL" id="KAB6917272.1"/>
    </source>
</evidence>
<evidence type="ECO:0000313" key="2">
    <source>
        <dbReference type="EMBL" id="KAB6911817.1"/>
    </source>
</evidence>
<dbReference type="EMBL" id="WXDR01000015">
    <property type="protein sequence ID" value="MZU08881.1"/>
    <property type="molecule type" value="Genomic_DNA"/>
</dbReference>
<evidence type="ECO:0000313" key="13">
    <source>
        <dbReference type="Proteomes" id="UP000481350"/>
    </source>
</evidence>
<dbReference type="AlphaFoldDB" id="A0A133L454"/>
<evidence type="ECO:0000313" key="10">
    <source>
        <dbReference type="Proteomes" id="UP000261186"/>
    </source>
</evidence>
<evidence type="ECO:0000313" key="9">
    <source>
        <dbReference type="Proteomes" id="UP000257074"/>
    </source>
</evidence>
<keyword evidence="1" id="KW-0812">Transmembrane</keyword>
<organism evidence="6 9">
    <name type="scientific">Bifidobacterium longum</name>
    <dbReference type="NCBI Taxonomy" id="216816"/>
    <lineage>
        <taxon>Bacteria</taxon>
        <taxon>Bacillati</taxon>
        <taxon>Actinomycetota</taxon>
        <taxon>Actinomycetes</taxon>
        <taxon>Bifidobacteriales</taxon>
        <taxon>Bifidobacteriaceae</taxon>
        <taxon>Bifidobacterium</taxon>
    </lineage>
</organism>
<evidence type="ECO:0000313" key="12">
    <source>
        <dbReference type="Proteomes" id="UP000466472"/>
    </source>
</evidence>
<evidence type="ECO:0000313" key="5">
    <source>
        <dbReference type="EMBL" id="MZU08881.1"/>
    </source>
</evidence>
<keyword evidence="1" id="KW-0472">Membrane</keyword>
<evidence type="ECO:0000256" key="1">
    <source>
        <dbReference type="SAM" id="Phobius"/>
    </source>
</evidence>
<gene>
    <name evidence="6" type="ORF">CE169_13060</name>
    <name evidence="8" type="ORF">DWV59_10200</name>
    <name evidence="7" type="ORF">DXC85_09855</name>
    <name evidence="2" type="ORF">GBJ98_08185</name>
    <name evidence="3" type="ORF">GBK06_08210</name>
    <name evidence="4" type="ORF">GT999_07580</name>
    <name evidence="5" type="ORF">GUA24_07665</name>
</gene>
<dbReference type="Proteomes" id="UP000466472">
    <property type="component" value="Unassembled WGS sequence"/>
</dbReference>
<dbReference type="Proteomes" id="UP000481350">
    <property type="component" value="Unassembled WGS sequence"/>
</dbReference>
<accession>A0A133L454</accession>
<dbReference type="Proteomes" id="UP000491334">
    <property type="component" value="Unassembled WGS sequence"/>
</dbReference>
<proteinExistence type="predicted"/>
<dbReference type="Proteomes" id="UP000257074">
    <property type="component" value="Unassembled WGS sequence"/>
</dbReference>
<dbReference type="EMBL" id="WDZP01000018">
    <property type="protein sequence ID" value="KAB6917272.1"/>
    <property type="molecule type" value="Genomic_DNA"/>
</dbReference>
<protein>
    <submittedName>
        <fullName evidence="6">Uncharacterized protein</fullName>
    </submittedName>
</protein>
<sequence>MTIIHPIAATASDIVLALTDNDLSGFSVSPNWTFFPFMSLVSNIVGGLWALGIFVATAAWIIAAFSWVVSKAIHNSTMQQYSGIVFVWIALGMMLLGSAMAIVKFASTQALF</sequence>
<name>A0A133L454_BIFLN</name>
<evidence type="ECO:0000313" key="4">
    <source>
        <dbReference type="EMBL" id="MZR89142.1"/>
    </source>
</evidence>
<reference evidence="12 13" key="3">
    <citation type="journal article" date="2019" name="Nat. Med.">
        <title>A library of human gut bacterial isolates paired with longitudinal multiomics data enables mechanistic microbiome research.</title>
        <authorList>
            <person name="Poyet M."/>
            <person name="Groussin M."/>
            <person name="Gibbons S.M."/>
            <person name="Avila-Pacheco J."/>
            <person name="Jiang X."/>
            <person name="Kearney S.M."/>
            <person name="Perrotta A.R."/>
            <person name="Berdy B."/>
            <person name="Zhao S."/>
            <person name="Lieberman T.D."/>
            <person name="Swanson P.K."/>
            <person name="Smith M."/>
            <person name="Roesemann S."/>
            <person name="Alexander J.E."/>
            <person name="Rich S.A."/>
            <person name="Livny J."/>
            <person name="Vlamakis H."/>
            <person name="Clish C."/>
            <person name="Bullock K."/>
            <person name="Deik A."/>
            <person name="Scott J."/>
            <person name="Pierce K.A."/>
            <person name="Xavier R.J."/>
            <person name="Alm E.J."/>
        </authorList>
    </citation>
    <scope>NUCLEOTIDE SEQUENCE [LARGE SCALE GENOMIC DNA]</scope>
    <source>
        <strain evidence="2 13">BIOML-A283</strain>
        <strain evidence="3 14">BIOML-A284</strain>
        <strain evidence="4 12">BIOML-A395</strain>
        <strain evidence="5">BIOML-A409</strain>
    </source>
</reference>
<evidence type="ECO:0000313" key="7">
    <source>
        <dbReference type="EMBL" id="RGL01243.1"/>
    </source>
</evidence>
<reference evidence="6 9" key="1">
    <citation type="journal article" date="2017" name="Anaerobe">
        <title>Quantification, isolation and characterization of Bifidobacterium from the vaginal microbiomes of reproductive aged women.</title>
        <authorList>
            <person name="Freitas A.C."/>
            <person name="Hill J.E."/>
        </authorList>
    </citation>
    <scope>NUCLEOTIDE SEQUENCE [LARGE SCALE GENOMIC DNA]</scope>
    <source>
        <strain evidence="6 9">N6D05</strain>
    </source>
</reference>
<feature type="transmembrane region" description="Helical" evidence="1">
    <location>
        <begin position="81"/>
        <end position="103"/>
    </location>
</feature>
<dbReference type="EMBL" id="QSAR01000014">
    <property type="protein sequence ID" value="RGW63324.1"/>
    <property type="molecule type" value="Genomic_DNA"/>
</dbReference>
<dbReference type="RefSeq" id="WP_007052003.1">
    <property type="nucleotide sequence ID" value="NZ_CAXSMY010000003.1"/>
</dbReference>
<dbReference type="EMBL" id="QSRH01000014">
    <property type="protein sequence ID" value="RGL01243.1"/>
    <property type="molecule type" value="Genomic_DNA"/>
</dbReference>
<dbReference type="Proteomes" id="UP000638311">
    <property type="component" value="Unassembled WGS sequence"/>
</dbReference>
<evidence type="ECO:0000313" key="14">
    <source>
        <dbReference type="Proteomes" id="UP000491334"/>
    </source>
</evidence>
<dbReference type="EMBL" id="WXEF01000017">
    <property type="protein sequence ID" value="MZR89142.1"/>
    <property type="molecule type" value="Genomic_DNA"/>
</dbReference>
<feature type="transmembrane region" description="Helical" evidence="1">
    <location>
        <begin position="44"/>
        <end position="69"/>
    </location>
</feature>
<comment type="caution">
    <text evidence="6">The sequence shown here is derived from an EMBL/GenBank/DDBJ whole genome shotgun (WGS) entry which is preliminary data.</text>
</comment>
<evidence type="ECO:0000313" key="6">
    <source>
        <dbReference type="EMBL" id="RDW99953.1"/>
    </source>
</evidence>
<keyword evidence="1" id="KW-1133">Transmembrane helix</keyword>
<dbReference type="EMBL" id="NJNR01000170">
    <property type="protein sequence ID" value="RDW99953.1"/>
    <property type="molecule type" value="Genomic_DNA"/>
</dbReference>
<dbReference type="Proteomes" id="UP000265775">
    <property type="component" value="Unassembled WGS sequence"/>
</dbReference>